<evidence type="ECO:0008006" key="4">
    <source>
        <dbReference type="Google" id="ProtNLM"/>
    </source>
</evidence>
<dbReference type="RefSeq" id="WP_183089161.1">
    <property type="nucleotide sequence ID" value="NZ_JACJUD010000003.1"/>
</dbReference>
<dbReference type="Proteomes" id="UP000542720">
    <property type="component" value="Unassembled WGS sequence"/>
</dbReference>
<keyword evidence="3" id="KW-1185">Reference proteome</keyword>
<protein>
    <recommendedName>
        <fullName evidence="4">Transmembrane protein</fullName>
    </recommendedName>
</protein>
<evidence type="ECO:0000256" key="1">
    <source>
        <dbReference type="SAM" id="Phobius"/>
    </source>
</evidence>
<dbReference type="AlphaFoldDB" id="A0A7W4QD39"/>
<feature type="transmembrane region" description="Helical" evidence="1">
    <location>
        <begin position="37"/>
        <end position="55"/>
    </location>
</feature>
<sequence length="125" mass="13907">MPSIRRYALHRYALGAITAVLPLNLVARGLLKIGGVPATLLVAILIALGVRWLFIRLEGRRPQAIEAWVLVLLYGVGLGLLYLGLWALMWLKDEPGQMGQLIFVLHYLSYPVTLALALLLGRRPR</sequence>
<organism evidence="2 3">
    <name type="scientific">Aquipseudomonas ullengensis</name>
    <dbReference type="NCBI Taxonomy" id="2759166"/>
    <lineage>
        <taxon>Bacteria</taxon>
        <taxon>Pseudomonadati</taxon>
        <taxon>Pseudomonadota</taxon>
        <taxon>Gammaproteobacteria</taxon>
        <taxon>Pseudomonadales</taxon>
        <taxon>Pseudomonadaceae</taxon>
        <taxon>Aquipseudomonas</taxon>
    </lineage>
</organism>
<keyword evidence="1" id="KW-0472">Membrane</keyword>
<accession>A0A7W4QD39</accession>
<feature type="transmembrane region" description="Helical" evidence="1">
    <location>
        <begin position="67"/>
        <end position="89"/>
    </location>
</feature>
<keyword evidence="1" id="KW-0812">Transmembrane</keyword>
<comment type="caution">
    <text evidence="2">The sequence shown here is derived from an EMBL/GenBank/DDBJ whole genome shotgun (WGS) entry which is preliminary data.</text>
</comment>
<reference evidence="2 3" key="1">
    <citation type="submission" date="2020-08" db="EMBL/GenBank/DDBJ databases">
        <authorList>
            <person name="Kim C.M."/>
        </authorList>
    </citation>
    <scope>NUCLEOTIDE SEQUENCE [LARGE SCALE GENOMIC DNA]</scope>
    <source>
        <strain evidence="2 3">UL070</strain>
    </source>
</reference>
<proteinExistence type="predicted"/>
<evidence type="ECO:0000313" key="2">
    <source>
        <dbReference type="EMBL" id="MBB2495631.1"/>
    </source>
</evidence>
<feature type="transmembrane region" description="Helical" evidence="1">
    <location>
        <begin position="12"/>
        <end position="31"/>
    </location>
</feature>
<gene>
    <name evidence="2" type="ORF">H3H51_11440</name>
</gene>
<name>A0A7W4QD39_9GAMM</name>
<feature type="transmembrane region" description="Helical" evidence="1">
    <location>
        <begin position="101"/>
        <end position="121"/>
    </location>
</feature>
<evidence type="ECO:0000313" key="3">
    <source>
        <dbReference type="Proteomes" id="UP000542720"/>
    </source>
</evidence>
<keyword evidence="1" id="KW-1133">Transmembrane helix</keyword>
<dbReference type="EMBL" id="JACJUD010000003">
    <property type="protein sequence ID" value="MBB2495631.1"/>
    <property type="molecule type" value="Genomic_DNA"/>
</dbReference>